<comment type="caution">
    <text evidence="2">The sequence shown here is derived from an EMBL/GenBank/DDBJ whole genome shotgun (WGS) entry which is preliminary data.</text>
</comment>
<dbReference type="AlphaFoldDB" id="A0A7L4ZZY8"/>
<reference evidence="2 3" key="1">
    <citation type="submission" date="2019-09" db="EMBL/GenBank/DDBJ databases">
        <title>Genome sequence of Hymenobacter sp. M3.</title>
        <authorList>
            <person name="Srinivasan S."/>
        </authorList>
    </citation>
    <scope>NUCLEOTIDE SEQUENCE [LARGE SCALE GENOMIC DNA]</scope>
    <source>
        <strain evidence="2 3">M3</strain>
    </source>
</reference>
<dbReference type="Pfam" id="PF07693">
    <property type="entry name" value="KAP_NTPase"/>
    <property type="match status" value="1"/>
</dbReference>
<dbReference type="Gene3D" id="3.40.50.300">
    <property type="entry name" value="P-loop containing nucleotide triphosphate hydrolases"/>
    <property type="match status" value="1"/>
</dbReference>
<evidence type="ECO:0000259" key="1">
    <source>
        <dbReference type="Pfam" id="PF07693"/>
    </source>
</evidence>
<protein>
    <recommendedName>
        <fullName evidence="1">KAP NTPase domain-containing protein</fullName>
    </recommendedName>
</protein>
<dbReference type="RefSeq" id="WP_151078264.1">
    <property type="nucleotide sequence ID" value="NZ_CP047647.1"/>
</dbReference>
<dbReference type="PANTHER" id="PTHR22674">
    <property type="entry name" value="NTPASE, KAP FAMILY P-LOOP DOMAIN-CONTAINING 1"/>
    <property type="match status" value="1"/>
</dbReference>
<feature type="domain" description="KAP NTPase" evidence="1">
    <location>
        <begin position="29"/>
        <end position="315"/>
    </location>
</feature>
<dbReference type="Proteomes" id="UP000326380">
    <property type="component" value="Unassembled WGS sequence"/>
</dbReference>
<dbReference type="PANTHER" id="PTHR22674:SF6">
    <property type="entry name" value="NTPASE KAP FAMILY P-LOOP DOMAIN-CONTAINING PROTEIN 1"/>
    <property type="match status" value="1"/>
</dbReference>
<proteinExistence type="predicted"/>
<dbReference type="EMBL" id="VTWU01000002">
    <property type="protein sequence ID" value="KAA9338718.1"/>
    <property type="molecule type" value="Genomic_DNA"/>
</dbReference>
<gene>
    <name evidence="2" type="ORF">F0P96_07825</name>
</gene>
<dbReference type="InterPro" id="IPR027417">
    <property type="entry name" value="P-loop_NTPase"/>
</dbReference>
<evidence type="ECO:0000313" key="2">
    <source>
        <dbReference type="EMBL" id="KAA9338718.1"/>
    </source>
</evidence>
<dbReference type="SUPFAM" id="SSF52540">
    <property type="entry name" value="P-loop containing nucleoside triphosphate hydrolases"/>
    <property type="match status" value="1"/>
</dbReference>
<dbReference type="InterPro" id="IPR052754">
    <property type="entry name" value="NTPase_KAP_P-loop"/>
</dbReference>
<dbReference type="InterPro" id="IPR011646">
    <property type="entry name" value="KAP_P-loop"/>
</dbReference>
<evidence type="ECO:0000313" key="3">
    <source>
        <dbReference type="Proteomes" id="UP000326380"/>
    </source>
</evidence>
<sequence>MPTDPIDAETRSAGGPIENPDHDDFQRVKFSQRIAETLIKRSSKKSIVVGLYGKWGEGKSSVLGFIRRALAEAPDKVVVLNFNPWRFADETQLLLNFFGELAKIIGQNLLTKKQRAVKGFSSYVAPLVPSLSLGPVSADIGKSVEALLKMAQPEIDEQRERIEKLLEESGKRVVVIIDDIDRLEKSQIQAVFRLVKLTADFDQTSYLLSFDDEMVARAIGEMFSSGADDEKGSLTFSAGQNFLEKIIQVPLRLPLARQDDLLQFCWNRLLEALAETDANLTVLEQECLISSLRSGVLPRLTTPRLAVRFANAVQFSLPLLQGEVNVVDQILVEALHIFYPRLHRFVATHEVDFVGGVESVAFPRRADVEEARKKAILDTVEPYGKDGVNAGLSLLYALFPAIAKLFHGGLPWMNSAPSTVEALTRRKAVASPSHFPRYFAYSVVRGDVSDREFDAFLQGTPTEQATAAEGLVSRLGVGLFLQKVAYQVPGFSSRQASGLWDVIAELSHEFAGAVDGPWIERVISQERQAANLLTTLLFQVSEAFERRRLIESLVAAGGTFYFARETYYVLRSFRKQETGPESYIETEEGTILNPRRLFMEEEWQELMDEVLPQLFLERALNEAGGQPLYKSHPFYAFGLLFTTWAKSNRQPNVVSYIQDFLSQSPDDIHDLMAICSSVITMDGKNFFANVTTQKVAAATELFGSYLYEEVRRVLGDEPVMSYPGDERDYQQPTQTDRLRQFAYLYQSLQSGTHTESSDQ</sequence>
<organism evidence="2 3">
    <name type="scientific">Hymenobacter busanensis</name>
    <dbReference type="NCBI Taxonomy" id="2607656"/>
    <lineage>
        <taxon>Bacteria</taxon>
        <taxon>Pseudomonadati</taxon>
        <taxon>Bacteroidota</taxon>
        <taxon>Cytophagia</taxon>
        <taxon>Cytophagales</taxon>
        <taxon>Hymenobacteraceae</taxon>
        <taxon>Hymenobacter</taxon>
    </lineage>
</organism>
<name>A0A7L4ZZY8_9BACT</name>
<accession>A0A7L4ZZY8</accession>
<keyword evidence="3" id="KW-1185">Reference proteome</keyword>